<organism evidence="5 6">
    <name type="scientific">Pontibacter silvestris</name>
    <dbReference type="NCBI Taxonomy" id="2305183"/>
    <lineage>
        <taxon>Bacteria</taxon>
        <taxon>Pseudomonadati</taxon>
        <taxon>Bacteroidota</taxon>
        <taxon>Cytophagia</taxon>
        <taxon>Cytophagales</taxon>
        <taxon>Hymenobacteraceae</taxon>
        <taxon>Pontibacter</taxon>
    </lineage>
</organism>
<dbReference type="CDD" id="cd09895">
    <property type="entry name" value="NGN_SP_UpxY"/>
    <property type="match status" value="1"/>
</dbReference>
<dbReference type="PANTHER" id="PTHR30265">
    <property type="entry name" value="RHO-INTERACTING TRANSCRIPTION TERMINATION FACTOR NUSG"/>
    <property type="match status" value="1"/>
</dbReference>
<sequence>MNEKWYAVYTRPRWEKKVAETLTLKSIKNYCPLNKVVHQWSDRKKTVHVPLFTSYVFVHVTERQFMELKKVNGVISIVTWLNKPAVIKDSEIESIKTFLTDHSNVQLEIVEVNVNDTIQITQGSLLDKKGTIVAIKKNVIKVALPSLGYVLYAEVDKSSVSRVTEKITISC</sequence>
<keyword evidence="2" id="KW-0805">Transcription regulation</keyword>
<evidence type="ECO:0000256" key="1">
    <source>
        <dbReference type="ARBA" id="ARBA00022814"/>
    </source>
</evidence>
<keyword evidence="3" id="KW-0804">Transcription</keyword>
<dbReference type="Proteomes" id="UP001597369">
    <property type="component" value="Unassembled WGS sequence"/>
</dbReference>
<reference evidence="6" key="1">
    <citation type="journal article" date="2019" name="Int. J. Syst. Evol. Microbiol.">
        <title>The Global Catalogue of Microorganisms (GCM) 10K type strain sequencing project: providing services to taxonomists for standard genome sequencing and annotation.</title>
        <authorList>
            <consortium name="The Broad Institute Genomics Platform"/>
            <consortium name="The Broad Institute Genome Sequencing Center for Infectious Disease"/>
            <person name="Wu L."/>
            <person name="Ma J."/>
        </authorList>
    </citation>
    <scope>NUCLEOTIDE SEQUENCE [LARGE SCALE GENOMIC DNA]</scope>
    <source>
        <strain evidence="6">JCM 16545</strain>
    </source>
</reference>
<dbReference type="InterPro" id="IPR006645">
    <property type="entry name" value="NGN-like_dom"/>
</dbReference>
<dbReference type="Pfam" id="PF02357">
    <property type="entry name" value="NusG"/>
    <property type="match status" value="1"/>
</dbReference>
<dbReference type="Gene3D" id="3.30.70.940">
    <property type="entry name" value="NusG, N-terminal domain"/>
    <property type="match status" value="1"/>
</dbReference>
<comment type="caution">
    <text evidence="5">The sequence shown here is derived from an EMBL/GenBank/DDBJ whole genome shotgun (WGS) entry which is preliminary data.</text>
</comment>
<dbReference type="SUPFAM" id="SSF82679">
    <property type="entry name" value="N-utilization substance G protein NusG, N-terminal domain"/>
    <property type="match status" value="1"/>
</dbReference>
<keyword evidence="6" id="KW-1185">Reference proteome</keyword>
<dbReference type="NCBIfam" id="NF033644">
    <property type="entry name" value="antiterm_UpxY"/>
    <property type="match status" value="1"/>
</dbReference>
<dbReference type="RefSeq" id="WP_229962694.1">
    <property type="nucleotide sequence ID" value="NZ_JAJJWI010000030.1"/>
</dbReference>
<name>A0ABW4WYR6_9BACT</name>
<accession>A0ABW4WYR6</accession>
<evidence type="ECO:0000256" key="2">
    <source>
        <dbReference type="ARBA" id="ARBA00023015"/>
    </source>
</evidence>
<gene>
    <name evidence="5" type="ORF">ACFSKU_10725</name>
</gene>
<evidence type="ECO:0000259" key="4">
    <source>
        <dbReference type="SMART" id="SM00738"/>
    </source>
</evidence>
<dbReference type="EMBL" id="JBHUHV010000030">
    <property type="protein sequence ID" value="MFD2067356.1"/>
    <property type="molecule type" value="Genomic_DNA"/>
</dbReference>
<feature type="domain" description="NusG-like N-terminal" evidence="4">
    <location>
        <begin position="2"/>
        <end position="99"/>
    </location>
</feature>
<evidence type="ECO:0000313" key="6">
    <source>
        <dbReference type="Proteomes" id="UP001597369"/>
    </source>
</evidence>
<dbReference type="InterPro" id="IPR036735">
    <property type="entry name" value="NGN_dom_sf"/>
</dbReference>
<dbReference type="SMART" id="SM00738">
    <property type="entry name" value="NGN"/>
    <property type="match status" value="1"/>
</dbReference>
<dbReference type="InterPro" id="IPR043425">
    <property type="entry name" value="NusG-like"/>
</dbReference>
<protein>
    <submittedName>
        <fullName evidence="5">UpxY family transcription antiterminator</fullName>
    </submittedName>
</protein>
<evidence type="ECO:0000256" key="3">
    <source>
        <dbReference type="ARBA" id="ARBA00023163"/>
    </source>
</evidence>
<dbReference type="PANTHER" id="PTHR30265:SF4">
    <property type="entry name" value="KOW MOTIF FAMILY PROTEIN, EXPRESSED"/>
    <property type="match status" value="1"/>
</dbReference>
<evidence type="ECO:0000313" key="5">
    <source>
        <dbReference type="EMBL" id="MFD2067356.1"/>
    </source>
</evidence>
<proteinExistence type="predicted"/>
<keyword evidence="1" id="KW-0889">Transcription antitermination</keyword>